<evidence type="ECO:0000313" key="2">
    <source>
        <dbReference type="Proteomes" id="UP001163603"/>
    </source>
</evidence>
<proteinExistence type="predicted"/>
<evidence type="ECO:0000313" key="1">
    <source>
        <dbReference type="EMBL" id="KAJ0037335.1"/>
    </source>
</evidence>
<dbReference type="Proteomes" id="UP001163603">
    <property type="component" value="Chromosome 6"/>
</dbReference>
<name>A0ACC0YGE3_9ROSI</name>
<comment type="caution">
    <text evidence="1">The sequence shown here is derived from an EMBL/GenBank/DDBJ whole genome shotgun (WGS) entry which is preliminary data.</text>
</comment>
<sequence>MVVGLQYLTLPWLDIAFIVNQVAQRLTAPTHYDMCAIKGIFWYLKGTLFCGLTFHRDLDLHLLAYSDIGWATDVTTCRSITSSCVFLGRNLISWTAKKQSVMSHSNAESK</sequence>
<organism evidence="1 2">
    <name type="scientific">Pistacia integerrima</name>
    <dbReference type="NCBI Taxonomy" id="434235"/>
    <lineage>
        <taxon>Eukaryota</taxon>
        <taxon>Viridiplantae</taxon>
        <taxon>Streptophyta</taxon>
        <taxon>Embryophyta</taxon>
        <taxon>Tracheophyta</taxon>
        <taxon>Spermatophyta</taxon>
        <taxon>Magnoliopsida</taxon>
        <taxon>eudicotyledons</taxon>
        <taxon>Gunneridae</taxon>
        <taxon>Pentapetalae</taxon>
        <taxon>rosids</taxon>
        <taxon>malvids</taxon>
        <taxon>Sapindales</taxon>
        <taxon>Anacardiaceae</taxon>
        <taxon>Pistacia</taxon>
    </lineage>
</organism>
<protein>
    <submittedName>
        <fullName evidence="1">Uncharacterized protein</fullName>
    </submittedName>
</protein>
<keyword evidence="2" id="KW-1185">Reference proteome</keyword>
<accession>A0ACC0YGE3</accession>
<gene>
    <name evidence="1" type="ORF">Pint_22035</name>
</gene>
<dbReference type="EMBL" id="CM047741">
    <property type="protein sequence ID" value="KAJ0037335.1"/>
    <property type="molecule type" value="Genomic_DNA"/>
</dbReference>
<reference evidence="2" key="1">
    <citation type="journal article" date="2023" name="G3 (Bethesda)">
        <title>Genome assembly and association tests identify interacting loci associated with vigor, precocity, and sex in interspecific pistachio rootstocks.</title>
        <authorList>
            <person name="Palmer W."/>
            <person name="Jacygrad E."/>
            <person name="Sagayaradj S."/>
            <person name="Cavanaugh K."/>
            <person name="Han R."/>
            <person name="Bertier L."/>
            <person name="Beede B."/>
            <person name="Kafkas S."/>
            <person name="Golino D."/>
            <person name="Preece J."/>
            <person name="Michelmore R."/>
        </authorList>
    </citation>
    <scope>NUCLEOTIDE SEQUENCE [LARGE SCALE GENOMIC DNA]</scope>
</reference>